<protein>
    <submittedName>
        <fullName evidence="6">ATP-grasp domain-containing protein</fullName>
    </submittedName>
</protein>
<dbReference type="SUPFAM" id="SSF56059">
    <property type="entry name" value="Glutathione synthetase ATP-binding domain-like"/>
    <property type="match status" value="1"/>
</dbReference>
<dbReference type="GO" id="GO:0005524">
    <property type="term" value="F:ATP binding"/>
    <property type="evidence" value="ECO:0007669"/>
    <property type="project" value="UniProtKB-UniRule"/>
</dbReference>
<keyword evidence="7" id="KW-1185">Reference proteome</keyword>
<dbReference type="Gene3D" id="3.40.50.20">
    <property type="match status" value="1"/>
</dbReference>
<dbReference type="GO" id="GO:0016874">
    <property type="term" value="F:ligase activity"/>
    <property type="evidence" value="ECO:0007669"/>
    <property type="project" value="UniProtKB-KW"/>
</dbReference>
<feature type="domain" description="ATP-grasp" evidence="5">
    <location>
        <begin position="109"/>
        <end position="313"/>
    </location>
</feature>
<sequence>MASKTLLCLGGAQHQVTAIETAKRLGVRTVLCDYLPDNPGQHVADRFYLKSTTDFDEMLQVARDERVDGVISFGSDAAAPIAAKVCEELGLPTNPYQSVLTLSEKYLFRDYLRDHGFNCPAHVSFPSTVTPAQLVDLLDGAGVRVPLLLKPTDSSGSKGVTVLRQLGHDRLEAALDYAREYSRNGTLIAEEFIEAEYPHVIGGDIFVAKGEVRFWGLMDCLRDEAANGLVPVGKAYPCGLGDERRRRLQDEVNRLVQSLGLSFGEMNLEVIVARGGVPYIVELGGRAGGNLIPAQLTQVSGIDLVEACVRYALGDESMDVSFDGGGRCVASYVLHPTGKAGTFQGVSIDPCIRDNVMRVQYYQPMGTPVQWLVNSGQTLGVVFLEFGRPEVMRETMARIGELVSAKVE</sequence>
<dbReference type="InterPro" id="IPR041472">
    <property type="entry name" value="BL00235/CARNS1_N"/>
</dbReference>
<proteinExistence type="predicted"/>
<dbReference type="AlphaFoldDB" id="A0A6N7XAT2"/>
<reference evidence="6 7" key="1">
    <citation type="submission" date="2019-08" db="EMBL/GenBank/DDBJ databases">
        <title>In-depth cultivation of the pig gut microbiome towards novel bacterial diversity and tailored functional studies.</title>
        <authorList>
            <person name="Wylensek D."/>
            <person name="Hitch T.C.A."/>
            <person name="Clavel T."/>
        </authorList>
    </citation>
    <scope>NUCLEOTIDE SEQUENCE [LARGE SCALE GENOMIC DNA]</scope>
    <source>
        <strain evidence="6 7">CA-Schmier-601-WT-1</strain>
    </source>
</reference>
<dbReference type="InterPro" id="IPR016185">
    <property type="entry name" value="PreATP-grasp_dom_sf"/>
</dbReference>
<evidence type="ECO:0000313" key="6">
    <source>
        <dbReference type="EMBL" id="MST71583.1"/>
    </source>
</evidence>
<dbReference type="InterPro" id="IPR011761">
    <property type="entry name" value="ATP-grasp"/>
</dbReference>
<name>A0A6N7XAT2_9ACTN</name>
<dbReference type="PROSITE" id="PS50975">
    <property type="entry name" value="ATP_GRASP"/>
    <property type="match status" value="1"/>
</dbReference>
<accession>A0A6N7XAT2</accession>
<keyword evidence="2 4" id="KW-0547">Nucleotide-binding</keyword>
<dbReference type="RefSeq" id="WP_154433354.1">
    <property type="nucleotide sequence ID" value="NZ_VUNC01000001.1"/>
</dbReference>
<dbReference type="SUPFAM" id="SSF52440">
    <property type="entry name" value="PreATP-grasp domain"/>
    <property type="match status" value="1"/>
</dbReference>
<dbReference type="Proteomes" id="UP000469325">
    <property type="component" value="Unassembled WGS sequence"/>
</dbReference>
<comment type="caution">
    <text evidence="6">The sequence shown here is derived from an EMBL/GenBank/DDBJ whole genome shotgun (WGS) entry which is preliminary data.</text>
</comment>
<evidence type="ECO:0000259" key="5">
    <source>
        <dbReference type="PROSITE" id="PS50975"/>
    </source>
</evidence>
<dbReference type="PANTHER" id="PTHR43585:SF2">
    <property type="entry name" value="ATP-GRASP ENZYME FSQD"/>
    <property type="match status" value="1"/>
</dbReference>
<evidence type="ECO:0000256" key="4">
    <source>
        <dbReference type="PROSITE-ProRule" id="PRU00409"/>
    </source>
</evidence>
<keyword evidence="3 4" id="KW-0067">ATP-binding</keyword>
<dbReference type="EMBL" id="VUNC01000001">
    <property type="protein sequence ID" value="MST71583.1"/>
    <property type="molecule type" value="Genomic_DNA"/>
</dbReference>
<evidence type="ECO:0000256" key="1">
    <source>
        <dbReference type="ARBA" id="ARBA00022598"/>
    </source>
</evidence>
<keyword evidence="1" id="KW-0436">Ligase</keyword>
<gene>
    <name evidence="6" type="ORF">FYJ68_00370</name>
</gene>
<dbReference type="GO" id="GO:0046872">
    <property type="term" value="F:metal ion binding"/>
    <property type="evidence" value="ECO:0007669"/>
    <property type="project" value="InterPro"/>
</dbReference>
<dbReference type="Gene3D" id="3.30.470.20">
    <property type="entry name" value="ATP-grasp fold, B domain"/>
    <property type="match status" value="1"/>
</dbReference>
<dbReference type="Pfam" id="PF02655">
    <property type="entry name" value="ATP-grasp_3"/>
    <property type="match status" value="1"/>
</dbReference>
<dbReference type="Pfam" id="PF18130">
    <property type="entry name" value="ATPgrasp_N"/>
    <property type="match status" value="1"/>
</dbReference>
<evidence type="ECO:0000313" key="7">
    <source>
        <dbReference type="Proteomes" id="UP000469325"/>
    </source>
</evidence>
<dbReference type="InterPro" id="IPR003806">
    <property type="entry name" value="ATP-grasp_PylC-type"/>
</dbReference>
<dbReference type="PANTHER" id="PTHR43585">
    <property type="entry name" value="FUMIPYRROLE BIOSYNTHESIS PROTEIN C"/>
    <property type="match status" value="1"/>
</dbReference>
<organism evidence="6 7">
    <name type="scientific">Olsenella porci</name>
    <dbReference type="NCBI Taxonomy" id="2652279"/>
    <lineage>
        <taxon>Bacteria</taxon>
        <taxon>Bacillati</taxon>
        <taxon>Actinomycetota</taxon>
        <taxon>Coriobacteriia</taxon>
        <taxon>Coriobacteriales</taxon>
        <taxon>Atopobiaceae</taxon>
        <taxon>Olsenella</taxon>
    </lineage>
</organism>
<evidence type="ECO:0000256" key="3">
    <source>
        <dbReference type="ARBA" id="ARBA00022840"/>
    </source>
</evidence>
<dbReference type="InterPro" id="IPR052032">
    <property type="entry name" value="ATP-dep_AA_Ligase"/>
</dbReference>
<evidence type="ECO:0000256" key="2">
    <source>
        <dbReference type="ARBA" id="ARBA00022741"/>
    </source>
</evidence>